<evidence type="ECO:0008006" key="4">
    <source>
        <dbReference type="Google" id="ProtNLM"/>
    </source>
</evidence>
<organism evidence="2 3">
    <name type="scientific">Streptomyces lunalinharesii</name>
    <dbReference type="NCBI Taxonomy" id="333384"/>
    <lineage>
        <taxon>Bacteria</taxon>
        <taxon>Bacillati</taxon>
        <taxon>Actinomycetota</taxon>
        <taxon>Actinomycetes</taxon>
        <taxon>Kitasatosporales</taxon>
        <taxon>Streptomycetaceae</taxon>
        <taxon>Streptomyces</taxon>
    </lineage>
</organism>
<feature type="transmembrane region" description="Helical" evidence="1">
    <location>
        <begin position="57"/>
        <end position="82"/>
    </location>
</feature>
<keyword evidence="3" id="KW-1185">Reference proteome</keyword>
<keyword evidence="1" id="KW-0472">Membrane</keyword>
<evidence type="ECO:0000313" key="3">
    <source>
        <dbReference type="Proteomes" id="UP001500994"/>
    </source>
</evidence>
<name>A0ABP6DYM7_9ACTN</name>
<sequence length="234" mass="24952">MADHLAYGTESGSVAQAQQAEAERWRPTLSGRLLAPWRGLVLLGLGLLSAVTSWLLLLAMCLLCVWLGFALVPVAARALHFLTSRQIELGRRWFGMSPTVAAASGTTGPTLRSASGSTPPLVQRALSVLRTPTTWRDLGWAQLAPTFLGFLALLPFALLVHGSLGIALPYLWEYVAPAFDGAWFVFVPLSSHTTHVAAGVGVAEVLLGLWAGPYVLRAQSRASRTVLGPSGTRT</sequence>
<gene>
    <name evidence="2" type="ORF">GCM10009864_18890</name>
</gene>
<evidence type="ECO:0000256" key="1">
    <source>
        <dbReference type="SAM" id="Phobius"/>
    </source>
</evidence>
<dbReference type="RefSeq" id="WP_344574572.1">
    <property type="nucleotide sequence ID" value="NZ_BAAARK010000004.1"/>
</dbReference>
<comment type="caution">
    <text evidence="2">The sequence shown here is derived from an EMBL/GenBank/DDBJ whole genome shotgun (WGS) entry which is preliminary data.</text>
</comment>
<evidence type="ECO:0000313" key="2">
    <source>
        <dbReference type="EMBL" id="GAA2654060.1"/>
    </source>
</evidence>
<feature type="transmembrane region" description="Helical" evidence="1">
    <location>
        <begin position="146"/>
        <end position="172"/>
    </location>
</feature>
<reference evidence="3" key="1">
    <citation type="journal article" date="2019" name="Int. J. Syst. Evol. Microbiol.">
        <title>The Global Catalogue of Microorganisms (GCM) 10K type strain sequencing project: providing services to taxonomists for standard genome sequencing and annotation.</title>
        <authorList>
            <consortium name="The Broad Institute Genomics Platform"/>
            <consortium name="The Broad Institute Genome Sequencing Center for Infectious Disease"/>
            <person name="Wu L."/>
            <person name="Ma J."/>
        </authorList>
    </citation>
    <scope>NUCLEOTIDE SEQUENCE [LARGE SCALE GENOMIC DNA]</scope>
    <source>
        <strain evidence="3">JCM 16374</strain>
    </source>
</reference>
<accession>A0ABP6DYM7</accession>
<keyword evidence="1" id="KW-0812">Transmembrane</keyword>
<protein>
    <recommendedName>
        <fullName evidence="4">Sensor domain-containing protein</fullName>
    </recommendedName>
</protein>
<dbReference type="Proteomes" id="UP001500994">
    <property type="component" value="Unassembled WGS sequence"/>
</dbReference>
<keyword evidence="1" id="KW-1133">Transmembrane helix</keyword>
<proteinExistence type="predicted"/>
<dbReference type="EMBL" id="BAAARK010000004">
    <property type="protein sequence ID" value="GAA2654060.1"/>
    <property type="molecule type" value="Genomic_DNA"/>
</dbReference>
<feature type="transmembrane region" description="Helical" evidence="1">
    <location>
        <begin position="192"/>
        <end position="216"/>
    </location>
</feature>